<proteinExistence type="predicted"/>
<keyword evidence="4" id="KW-1185">Reference proteome</keyword>
<feature type="compositionally biased region" description="Basic residues" evidence="1">
    <location>
        <begin position="152"/>
        <end position="167"/>
    </location>
</feature>
<evidence type="ECO:0000256" key="2">
    <source>
        <dbReference type="SAM" id="SignalP"/>
    </source>
</evidence>
<dbReference type="AlphaFoldDB" id="A0A934WWA1"/>
<sequence>MRAILFLFFLIPFLPFTASSQKYGTAAGIRFGEKQFGISLRQQIIKQTTAELMVEFGADEVQATLLPKYHINIIGKGLNLYLGVGAHVGNLKDFGMTYGVDMMAGLELKLPAIPITISADFKPAYHFQHEDWFALPGAFSIHYVISKDTREKRKKVRAKKKRRKERRKLREERREKRQEWFDKTLNQKEDNK</sequence>
<comment type="caution">
    <text evidence="3">The sequence shown here is derived from an EMBL/GenBank/DDBJ whole genome shotgun (WGS) entry which is preliminary data.</text>
</comment>
<feature type="chain" id="PRO_5037461573" description="DUF3575 domain-containing protein" evidence="2">
    <location>
        <begin position="19"/>
        <end position="192"/>
    </location>
</feature>
<dbReference type="RefSeq" id="WP_201429827.1">
    <property type="nucleotide sequence ID" value="NZ_JAEQBW010000001.1"/>
</dbReference>
<evidence type="ECO:0000256" key="1">
    <source>
        <dbReference type="SAM" id="MobiDB-lite"/>
    </source>
</evidence>
<evidence type="ECO:0008006" key="5">
    <source>
        <dbReference type="Google" id="ProtNLM"/>
    </source>
</evidence>
<feature type="compositionally biased region" description="Basic and acidic residues" evidence="1">
    <location>
        <begin position="168"/>
        <end position="192"/>
    </location>
</feature>
<feature type="region of interest" description="Disordered" evidence="1">
    <location>
        <begin position="150"/>
        <end position="192"/>
    </location>
</feature>
<evidence type="ECO:0000313" key="3">
    <source>
        <dbReference type="EMBL" id="MBK6264154.1"/>
    </source>
</evidence>
<dbReference type="Proteomes" id="UP000611723">
    <property type="component" value="Unassembled WGS sequence"/>
</dbReference>
<dbReference type="EMBL" id="JAEQBW010000001">
    <property type="protein sequence ID" value="MBK6264154.1"/>
    <property type="molecule type" value="Genomic_DNA"/>
</dbReference>
<protein>
    <recommendedName>
        <fullName evidence="5">DUF3575 domain-containing protein</fullName>
    </recommendedName>
</protein>
<evidence type="ECO:0000313" key="4">
    <source>
        <dbReference type="Proteomes" id="UP000611723"/>
    </source>
</evidence>
<reference evidence="3" key="1">
    <citation type="submission" date="2021-01" db="EMBL/GenBank/DDBJ databases">
        <title>Marivirga aurantiaca sp. nov., isolated from intertidal surface sediments.</title>
        <authorList>
            <person name="Zhang M."/>
        </authorList>
    </citation>
    <scope>NUCLEOTIDE SEQUENCE</scope>
    <source>
        <strain evidence="3">S37H4</strain>
    </source>
</reference>
<accession>A0A934WWA1</accession>
<keyword evidence="2" id="KW-0732">Signal</keyword>
<organism evidence="3 4">
    <name type="scientific">Marivirga aurantiaca</name>
    <dbReference type="NCBI Taxonomy" id="2802615"/>
    <lineage>
        <taxon>Bacteria</taxon>
        <taxon>Pseudomonadati</taxon>
        <taxon>Bacteroidota</taxon>
        <taxon>Cytophagia</taxon>
        <taxon>Cytophagales</taxon>
        <taxon>Marivirgaceae</taxon>
        <taxon>Marivirga</taxon>
    </lineage>
</organism>
<feature type="signal peptide" evidence="2">
    <location>
        <begin position="1"/>
        <end position="18"/>
    </location>
</feature>
<gene>
    <name evidence="3" type="ORF">JKA74_03820</name>
</gene>
<name>A0A934WWA1_9BACT</name>